<dbReference type="Gene3D" id="1.10.238.10">
    <property type="entry name" value="EF-hand"/>
    <property type="match status" value="1"/>
</dbReference>
<accession>A0A2W5T8D7</accession>
<name>A0A2W5T8D7_9BACT</name>
<evidence type="ECO:0000259" key="2">
    <source>
        <dbReference type="PROSITE" id="PS50222"/>
    </source>
</evidence>
<proteinExistence type="predicted"/>
<dbReference type="PROSITE" id="PS00018">
    <property type="entry name" value="EF_HAND_1"/>
    <property type="match status" value="2"/>
</dbReference>
<dbReference type="InterPro" id="IPR018247">
    <property type="entry name" value="EF_Hand_1_Ca_BS"/>
</dbReference>
<dbReference type="GO" id="GO:0005509">
    <property type="term" value="F:calcium ion binding"/>
    <property type="evidence" value="ECO:0007669"/>
    <property type="project" value="InterPro"/>
</dbReference>
<dbReference type="PROSITE" id="PS50222">
    <property type="entry name" value="EF_HAND_2"/>
    <property type="match status" value="2"/>
</dbReference>
<dbReference type="SUPFAM" id="SSF47473">
    <property type="entry name" value="EF-hand"/>
    <property type="match status" value="1"/>
</dbReference>
<protein>
    <recommendedName>
        <fullName evidence="2">EF-hand domain-containing protein</fullName>
    </recommendedName>
</protein>
<gene>
    <name evidence="3" type="ORF">DI536_20360</name>
</gene>
<feature type="region of interest" description="Disordered" evidence="1">
    <location>
        <begin position="1"/>
        <end position="30"/>
    </location>
</feature>
<evidence type="ECO:0000256" key="1">
    <source>
        <dbReference type="SAM" id="MobiDB-lite"/>
    </source>
</evidence>
<dbReference type="EMBL" id="QFQP01000018">
    <property type="protein sequence ID" value="PZR10187.1"/>
    <property type="molecule type" value="Genomic_DNA"/>
</dbReference>
<sequence>MLRVVMTEPKLTKRSPPMHGKVQTPELDDDHGANEAFEIFKRFDRDGSGSIDRGELSRLLEALGQPIDEDELAIALDVIDTNASGRISWAEFEAWWSAR</sequence>
<feature type="domain" description="EF-hand" evidence="2">
    <location>
        <begin position="67"/>
        <end position="99"/>
    </location>
</feature>
<dbReference type="Pfam" id="PF13499">
    <property type="entry name" value="EF-hand_7"/>
    <property type="match status" value="1"/>
</dbReference>
<dbReference type="InterPro" id="IPR002048">
    <property type="entry name" value="EF_hand_dom"/>
</dbReference>
<dbReference type="AlphaFoldDB" id="A0A2W5T8D7"/>
<dbReference type="InterPro" id="IPR011992">
    <property type="entry name" value="EF-hand-dom_pair"/>
</dbReference>
<evidence type="ECO:0000313" key="3">
    <source>
        <dbReference type="EMBL" id="PZR10187.1"/>
    </source>
</evidence>
<reference evidence="3 4" key="1">
    <citation type="submission" date="2017-08" db="EMBL/GenBank/DDBJ databases">
        <title>Infants hospitalized years apart are colonized by the same room-sourced microbial strains.</title>
        <authorList>
            <person name="Brooks B."/>
            <person name="Olm M.R."/>
            <person name="Firek B.A."/>
            <person name="Baker R."/>
            <person name="Thomas B.C."/>
            <person name="Morowitz M.J."/>
            <person name="Banfield J.F."/>
        </authorList>
    </citation>
    <scope>NUCLEOTIDE SEQUENCE [LARGE SCALE GENOMIC DNA]</scope>
    <source>
        <strain evidence="3">S2_003_000_R2_14</strain>
    </source>
</reference>
<dbReference type="CDD" id="cd00051">
    <property type="entry name" value="EFh"/>
    <property type="match status" value="1"/>
</dbReference>
<evidence type="ECO:0000313" key="4">
    <source>
        <dbReference type="Proteomes" id="UP000249061"/>
    </source>
</evidence>
<dbReference type="SMART" id="SM00054">
    <property type="entry name" value="EFh"/>
    <property type="match status" value="2"/>
</dbReference>
<feature type="domain" description="EF-hand" evidence="2">
    <location>
        <begin position="31"/>
        <end position="66"/>
    </location>
</feature>
<comment type="caution">
    <text evidence="3">The sequence shown here is derived from an EMBL/GenBank/DDBJ whole genome shotgun (WGS) entry which is preliminary data.</text>
</comment>
<dbReference type="Proteomes" id="UP000249061">
    <property type="component" value="Unassembled WGS sequence"/>
</dbReference>
<organism evidence="3 4">
    <name type="scientific">Archangium gephyra</name>
    <dbReference type="NCBI Taxonomy" id="48"/>
    <lineage>
        <taxon>Bacteria</taxon>
        <taxon>Pseudomonadati</taxon>
        <taxon>Myxococcota</taxon>
        <taxon>Myxococcia</taxon>
        <taxon>Myxococcales</taxon>
        <taxon>Cystobacterineae</taxon>
        <taxon>Archangiaceae</taxon>
        <taxon>Archangium</taxon>
    </lineage>
</organism>